<dbReference type="Pfam" id="PF05738">
    <property type="entry name" value="Cna_B"/>
    <property type="match status" value="1"/>
</dbReference>
<dbReference type="Gene3D" id="2.60.40.1140">
    <property type="entry name" value="Collagen-binding surface protein Cna, B-type domain"/>
    <property type="match status" value="1"/>
</dbReference>
<dbReference type="AlphaFoldDB" id="A0A087BKB4"/>
<organism evidence="4 5">
    <name type="scientific">Bifidobacterium longum subsp. suis</name>
    <dbReference type="NCBI Taxonomy" id="1695"/>
    <lineage>
        <taxon>Bacteria</taxon>
        <taxon>Bacillati</taxon>
        <taxon>Actinomycetota</taxon>
        <taxon>Actinomycetes</taxon>
        <taxon>Bifidobacteriales</taxon>
        <taxon>Bifidobacteriaceae</taxon>
        <taxon>Bifidobacterium</taxon>
    </lineage>
</organism>
<dbReference type="InterPro" id="IPR022464">
    <property type="entry name" value="Strep_pil_isopept_link"/>
</dbReference>
<dbReference type="Proteomes" id="UP000029024">
    <property type="component" value="Unassembled WGS sequence"/>
</dbReference>
<evidence type="ECO:0000256" key="1">
    <source>
        <dbReference type="SAM" id="MobiDB-lite"/>
    </source>
</evidence>
<dbReference type="CDD" id="cd00198">
    <property type="entry name" value="vWFA"/>
    <property type="match status" value="1"/>
</dbReference>
<protein>
    <recommendedName>
        <fullName evidence="3">VWFA domain-containing protein</fullName>
    </recommendedName>
</protein>
<dbReference type="EMBL" id="JGZA01000009">
    <property type="protein sequence ID" value="KFI71464.1"/>
    <property type="molecule type" value="Genomic_DNA"/>
</dbReference>
<accession>A0A087BKB4</accession>
<keyword evidence="2" id="KW-0472">Membrane</keyword>
<dbReference type="InterPro" id="IPR008454">
    <property type="entry name" value="Collagen-bd_Cna-like_B-typ_dom"/>
</dbReference>
<dbReference type="Pfam" id="PF00092">
    <property type="entry name" value="VWA"/>
    <property type="match status" value="1"/>
</dbReference>
<evidence type="ECO:0000256" key="2">
    <source>
        <dbReference type="SAM" id="Phobius"/>
    </source>
</evidence>
<proteinExistence type="predicted"/>
<feature type="region of interest" description="Disordered" evidence="1">
    <location>
        <begin position="49"/>
        <end position="88"/>
    </location>
</feature>
<dbReference type="Gene3D" id="3.40.50.410">
    <property type="entry name" value="von Willebrand factor, type A domain"/>
    <property type="match status" value="1"/>
</dbReference>
<keyword evidence="2" id="KW-0812">Transmembrane</keyword>
<evidence type="ECO:0000313" key="4">
    <source>
        <dbReference type="EMBL" id="KFI71464.1"/>
    </source>
</evidence>
<feature type="transmembrane region" description="Helical" evidence="2">
    <location>
        <begin position="793"/>
        <end position="814"/>
    </location>
</feature>
<feature type="domain" description="VWFA" evidence="3">
    <location>
        <begin position="127"/>
        <end position="366"/>
    </location>
</feature>
<keyword evidence="2" id="KW-1133">Transmembrane helix</keyword>
<comment type="caution">
    <text evidence="4">The sequence shown here is derived from an EMBL/GenBank/DDBJ whole genome shotgun (WGS) entry which is preliminary data.</text>
</comment>
<dbReference type="Pfam" id="PF12892">
    <property type="entry name" value="FctA"/>
    <property type="match status" value="1"/>
</dbReference>
<gene>
    <name evidence="4" type="ORF">BLSS_1765</name>
</gene>
<dbReference type="SUPFAM" id="SSF49478">
    <property type="entry name" value="Cna protein B-type domain"/>
    <property type="match status" value="1"/>
</dbReference>
<dbReference type="Gene3D" id="2.60.40.3050">
    <property type="match status" value="1"/>
</dbReference>
<dbReference type="Pfam" id="PF24558">
    <property type="entry name" value="DUF7604"/>
    <property type="match status" value="1"/>
</dbReference>
<dbReference type="SUPFAM" id="SSF53300">
    <property type="entry name" value="vWA-like"/>
    <property type="match status" value="1"/>
</dbReference>
<dbReference type="PROSITE" id="PS50234">
    <property type="entry name" value="VWFA"/>
    <property type="match status" value="1"/>
</dbReference>
<sequence>MKRIAEWFAAVGGAAGKSGKRLVAVVAAVAMLGGVAGVAGVSATAMADDGNASTTQSQTTDEKAAASVPVPLSAEGTNGVPDDPTLSAPAREKTVTANGDGTYKVALNVTGAKSAGTGEIVTNQPLDIVLVLDVSGSMAENIAWNQPTKIDSLKTAVNSFIKATADENAKITDQSQRNRIALVKFAGDVSSSVGDDFYLKDGHSYNYTQIVSNLTDEVSGLTGTVNGLSAAGATSADYAFDRAEKALDQARSDAKKVVIFFTDGEPNHHNGFDPIVAATAVNEAKSLKDRGTTIYSIGVVSGADPGDTSSNLNKYMHGISSNYPNATATSWGTKYWSVALDDRADNSSYYKAATDADQLNNIFESIRQEITKTAEYADVTIHDKLSSWVVSSDGASANGKPAGFTYTKTQHGQTTAWAGAPEATVAADGTVSWPVTSNGGKLEDGVTYTVSFNVKPTQAAFDEAVKNHKDDANASGDNNFYTNDNPSATVDYKTVVTSSQGGTTTSDPQTALYPQKPTITLPVSRITVTKTWSDGSENHADDSVQVQLKQDGNNYGDAATLNAAGNWTHEFTVPAGPEGHKYTVEETAVDGYDASYELAVIKDTTTSSVVAENDVKKLNLIGLTEQDGTVTITNKPSYVTLPASNLQVTKEVLGRGASADFTFNLKCEDNGDAKCENVEGLTSNGLTATVKQNQLTTSGKTATANFGDSALKFRVPTGNATQLVYKFNVTEDRTNVPAGWRYDGSTKTVTVTIAKNDDGQWAATVNDNNPTFTNKYVAVSSLPLTGGTTGRDWMVFGGGVGLMALLAAAGYTVWRKRQLV</sequence>
<dbReference type="InterPro" id="IPR038174">
    <property type="entry name" value="Strep_pil_link_sf"/>
</dbReference>
<dbReference type="RefSeq" id="WP_231938246.1">
    <property type="nucleotide sequence ID" value="NZ_JGZA01000009.1"/>
</dbReference>
<dbReference type="SMART" id="SM00327">
    <property type="entry name" value="VWA"/>
    <property type="match status" value="1"/>
</dbReference>
<dbReference type="CDD" id="cd00222">
    <property type="entry name" value="CollagenBindB"/>
    <property type="match status" value="1"/>
</dbReference>
<evidence type="ECO:0000259" key="3">
    <source>
        <dbReference type="PROSITE" id="PS50234"/>
    </source>
</evidence>
<name>A0A087BKB4_BIFLN</name>
<dbReference type="InterPro" id="IPR002035">
    <property type="entry name" value="VWF_A"/>
</dbReference>
<dbReference type="InterPro" id="IPR055384">
    <property type="entry name" value="DUF7604"/>
</dbReference>
<evidence type="ECO:0000313" key="5">
    <source>
        <dbReference type="Proteomes" id="UP000029024"/>
    </source>
</evidence>
<reference evidence="4 5" key="1">
    <citation type="submission" date="2014-03" db="EMBL/GenBank/DDBJ databases">
        <title>Genomics of Bifidobacteria.</title>
        <authorList>
            <person name="Ventura M."/>
            <person name="Milani C."/>
            <person name="Lugli G.A."/>
        </authorList>
    </citation>
    <scope>NUCLEOTIDE SEQUENCE [LARGE SCALE GENOMIC DNA]</scope>
    <source>
        <strain evidence="4 5">LMG 21814</strain>
    </source>
</reference>
<dbReference type="InterPro" id="IPR036465">
    <property type="entry name" value="vWFA_dom_sf"/>
</dbReference>